<name>A0A0R1GXY2_9LACO</name>
<dbReference type="Proteomes" id="UP000050909">
    <property type="component" value="Unassembled WGS sequence"/>
</dbReference>
<protein>
    <submittedName>
        <fullName evidence="1">Uncharacterized protein</fullName>
    </submittedName>
</protein>
<comment type="caution">
    <text evidence="1">The sequence shown here is derived from an EMBL/GenBank/DDBJ whole genome shotgun (WGS) entry which is preliminary data.</text>
</comment>
<dbReference type="RefSeq" id="WP_054745861.1">
    <property type="nucleotide sequence ID" value="NZ_AZCV01000001.1"/>
</dbReference>
<dbReference type="EMBL" id="AZCV01000001">
    <property type="protein sequence ID" value="KRK38840.1"/>
    <property type="molecule type" value="Genomic_DNA"/>
</dbReference>
<accession>A0A0R1GXY2</accession>
<organism evidence="1 2">
    <name type="scientific">Amylolactobacillus amylotrophicus DSM 20534</name>
    <dbReference type="NCBI Taxonomy" id="1423722"/>
    <lineage>
        <taxon>Bacteria</taxon>
        <taxon>Bacillati</taxon>
        <taxon>Bacillota</taxon>
        <taxon>Bacilli</taxon>
        <taxon>Lactobacillales</taxon>
        <taxon>Lactobacillaceae</taxon>
        <taxon>Amylolactobacillus</taxon>
    </lineage>
</organism>
<evidence type="ECO:0000313" key="1">
    <source>
        <dbReference type="EMBL" id="KRK38840.1"/>
    </source>
</evidence>
<proteinExistence type="predicted"/>
<reference evidence="1 2" key="1">
    <citation type="journal article" date="2015" name="Genome Announc.">
        <title>Expanding the biotechnology potential of lactobacilli through comparative genomics of 213 strains and associated genera.</title>
        <authorList>
            <person name="Sun Z."/>
            <person name="Harris H.M."/>
            <person name="McCann A."/>
            <person name="Guo C."/>
            <person name="Argimon S."/>
            <person name="Zhang W."/>
            <person name="Yang X."/>
            <person name="Jeffery I.B."/>
            <person name="Cooney J.C."/>
            <person name="Kagawa T.F."/>
            <person name="Liu W."/>
            <person name="Song Y."/>
            <person name="Salvetti E."/>
            <person name="Wrobel A."/>
            <person name="Rasinkangas P."/>
            <person name="Parkhill J."/>
            <person name="Rea M.C."/>
            <person name="O'Sullivan O."/>
            <person name="Ritari J."/>
            <person name="Douillard F.P."/>
            <person name="Paul Ross R."/>
            <person name="Yang R."/>
            <person name="Briner A.E."/>
            <person name="Felis G.E."/>
            <person name="de Vos W.M."/>
            <person name="Barrangou R."/>
            <person name="Klaenhammer T.R."/>
            <person name="Caufield P.W."/>
            <person name="Cui Y."/>
            <person name="Zhang H."/>
            <person name="O'Toole P.W."/>
        </authorList>
    </citation>
    <scope>NUCLEOTIDE SEQUENCE [LARGE SCALE GENOMIC DNA]</scope>
    <source>
        <strain evidence="1 2">DSM 20534</strain>
    </source>
</reference>
<dbReference type="AlphaFoldDB" id="A0A0R1GXY2"/>
<sequence length="59" mass="6492">MDYNTILNDLVSGKLSEFRVAPAEAFAFQAALREFGKRAEIVGRAERGGDVVYTGLNEQ</sequence>
<dbReference type="PATRIC" id="fig|1423722.3.peg.541"/>
<evidence type="ECO:0000313" key="2">
    <source>
        <dbReference type="Proteomes" id="UP000050909"/>
    </source>
</evidence>
<keyword evidence="2" id="KW-1185">Reference proteome</keyword>
<gene>
    <name evidence="1" type="ORF">FC62_GL000532</name>
</gene>